<sequence length="104" mass="11361">MWPHTVTIWRRGADESYTAEVVNGCLWEDRRGEQLRKTGASASNGVKVYMPITTAIQAGDYAAKGEGYGAVRTAKDIVAMGGLRVSEADRLDFGRLSHVEAVME</sequence>
<dbReference type="RefSeq" id="WP_021631896.1">
    <property type="nucleotide sequence ID" value="NZ_JADNHL010000013.1"/>
</dbReference>
<dbReference type="AlphaFoldDB" id="A0A173Y9K0"/>
<dbReference type="EMBL" id="CYZT01000004">
    <property type="protein sequence ID" value="CUN59665.1"/>
    <property type="molecule type" value="Genomic_DNA"/>
</dbReference>
<dbReference type="Proteomes" id="UP000095746">
    <property type="component" value="Unassembled WGS sequence"/>
</dbReference>
<reference evidence="1 2" key="1">
    <citation type="submission" date="2015-09" db="EMBL/GenBank/DDBJ databases">
        <authorList>
            <consortium name="Pathogen Informatics"/>
        </authorList>
    </citation>
    <scope>NUCLEOTIDE SEQUENCE [LARGE SCALE GENOMIC DNA]</scope>
    <source>
        <strain evidence="1 2">2789STDY5608854</strain>
    </source>
</reference>
<name>A0A173Y9K0_FLAPL</name>
<organism evidence="1 2">
    <name type="scientific">Flavonifractor plautii</name>
    <name type="common">Fusobacterium plautii</name>
    <dbReference type="NCBI Taxonomy" id="292800"/>
    <lineage>
        <taxon>Bacteria</taxon>
        <taxon>Bacillati</taxon>
        <taxon>Bacillota</taxon>
        <taxon>Clostridia</taxon>
        <taxon>Eubacteriales</taxon>
        <taxon>Oscillospiraceae</taxon>
        <taxon>Flavonifractor</taxon>
    </lineage>
</organism>
<proteinExistence type="predicted"/>
<accession>A0A173Y9K0</accession>
<gene>
    <name evidence="1" type="ORF">ERS852411_00164</name>
</gene>
<protein>
    <submittedName>
        <fullName evidence="1">Uncharacterized protein</fullName>
    </submittedName>
</protein>
<evidence type="ECO:0000313" key="1">
    <source>
        <dbReference type="EMBL" id="CUN59665.1"/>
    </source>
</evidence>
<evidence type="ECO:0000313" key="2">
    <source>
        <dbReference type="Proteomes" id="UP000095746"/>
    </source>
</evidence>